<gene>
    <name evidence="14" type="ORF">PMACD_LOCUS4996</name>
</gene>
<reference evidence="14" key="1">
    <citation type="submission" date="2021-02" db="EMBL/GenBank/DDBJ databases">
        <authorList>
            <person name="Steward A R."/>
        </authorList>
    </citation>
    <scope>NUCLEOTIDE SEQUENCE</scope>
</reference>
<keyword evidence="5 12" id="KW-0812">Transmembrane</keyword>
<dbReference type="GO" id="GO:0015280">
    <property type="term" value="F:ligand-gated sodium channel activity"/>
    <property type="evidence" value="ECO:0007669"/>
    <property type="project" value="TreeGrafter"/>
</dbReference>
<dbReference type="Pfam" id="PF00858">
    <property type="entry name" value="ASC"/>
    <property type="match status" value="1"/>
</dbReference>
<protein>
    <submittedName>
        <fullName evidence="14">Uncharacterized protein</fullName>
    </submittedName>
</protein>
<dbReference type="GO" id="GO:0005886">
    <property type="term" value="C:plasma membrane"/>
    <property type="evidence" value="ECO:0007669"/>
    <property type="project" value="TreeGrafter"/>
</dbReference>
<comment type="similarity">
    <text evidence="2 12">Belongs to the amiloride-sensitive sodium channel (TC 1.A.6) family.</text>
</comment>
<keyword evidence="7" id="KW-0915">Sodium</keyword>
<evidence type="ECO:0000256" key="11">
    <source>
        <dbReference type="ARBA" id="ARBA00023303"/>
    </source>
</evidence>
<evidence type="ECO:0000256" key="2">
    <source>
        <dbReference type="ARBA" id="ARBA00007193"/>
    </source>
</evidence>
<keyword evidence="13" id="KW-0732">Signal</keyword>
<keyword evidence="11 12" id="KW-0407">Ion channel</keyword>
<evidence type="ECO:0000256" key="3">
    <source>
        <dbReference type="ARBA" id="ARBA00022448"/>
    </source>
</evidence>
<dbReference type="InterPro" id="IPR001873">
    <property type="entry name" value="ENaC"/>
</dbReference>
<keyword evidence="9" id="KW-0472">Membrane</keyword>
<keyword evidence="15" id="KW-1185">Reference proteome</keyword>
<organism evidence="14 15">
    <name type="scientific">Pieris macdunnoughi</name>
    <dbReference type="NCBI Taxonomy" id="345717"/>
    <lineage>
        <taxon>Eukaryota</taxon>
        <taxon>Metazoa</taxon>
        <taxon>Ecdysozoa</taxon>
        <taxon>Arthropoda</taxon>
        <taxon>Hexapoda</taxon>
        <taxon>Insecta</taxon>
        <taxon>Pterygota</taxon>
        <taxon>Neoptera</taxon>
        <taxon>Endopterygota</taxon>
        <taxon>Lepidoptera</taxon>
        <taxon>Glossata</taxon>
        <taxon>Ditrysia</taxon>
        <taxon>Papilionoidea</taxon>
        <taxon>Pieridae</taxon>
        <taxon>Pierinae</taxon>
        <taxon>Pieris</taxon>
    </lineage>
</organism>
<evidence type="ECO:0000256" key="10">
    <source>
        <dbReference type="ARBA" id="ARBA00023201"/>
    </source>
</evidence>
<dbReference type="AlphaFoldDB" id="A0A821QLB3"/>
<keyword evidence="10 12" id="KW-0739">Sodium transport</keyword>
<comment type="subcellular location">
    <subcellularLocation>
        <location evidence="1">Membrane</location>
        <topology evidence="1">Multi-pass membrane protein</topology>
    </subcellularLocation>
</comment>
<evidence type="ECO:0000256" key="8">
    <source>
        <dbReference type="ARBA" id="ARBA00023065"/>
    </source>
</evidence>
<accession>A0A821QLB3</accession>
<dbReference type="EMBL" id="CAJOBZ010000009">
    <property type="protein sequence ID" value="CAF4827146.1"/>
    <property type="molecule type" value="Genomic_DNA"/>
</dbReference>
<evidence type="ECO:0000256" key="6">
    <source>
        <dbReference type="ARBA" id="ARBA00022989"/>
    </source>
</evidence>
<keyword evidence="3 12" id="KW-0813">Transport</keyword>
<evidence type="ECO:0000313" key="15">
    <source>
        <dbReference type="Proteomes" id="UP000663880"/>
    </source>
</evidence>
<feature type="chain" id="PRO_5032693635" evidence="13">
    <location>
        <begin position="26"/>
        <end position="410"/>
    </location>
</feature>
<feature type="signal peptide" evidence="13">
    <location>
        <begin position="1"/>
        <end position="25"/>
    </location>
</feature>
<name>A0A821QLB3_9NEOP</name>
<evidence type="ECO:0000256" key="5">
    <source>
        <dbReference type="ARBA" id="ARBA00022692"/>
    </source>
</evidence>
<evidence type="ECO:0000256" key="4">
    <source>
        <dbReference type="ARBA" id="ARBA00022461"/>
    </source>
</evidence>
<evidence type="ECO:0000256" key="7">
    <source>
        <dbReference type="ARBA" id="ARBA00023053"/>
    </source>
</evidence>
<dbReference type="OrthoDB" id="7386590at2759"/>
<proteinExistence type="inferred from homology"/>
<dbReference type="PANTHER" id="PTHR11690">
    <property type="entry name" value="AMILORIDE-SENSITIVE SODIUM CHANNEL-RELATED"/>
    <property type="match status" value="1"/>
</dbReference>
<dbReference type="Proteomes" id="UP000663880">
    <property type="component" value="Unassembled WGS sequence"/>
</dbReference>
<dbReference type="PANTHER" id="PTHR11690:SF240">
    <property type="entry name" value="PICKPOCKET 25-RELATED"/>
    <property type="match status" value="1"/>
</dbReference>
<keyword evidence="4 12" id="KW-0894">Sodium channel</keyword>
<dbReference type="Gene3D" id="1.10.287.820">
    <property type="entry name" value="Acid-sensing ion channel domain"/>
    <property type="match status" value="1"/>
</dbReference>
<keyword evidence="6" id="KW-1133">Transmembrane helix</keyword>
<evidence type="ECO:0000256" key="9">
    <source>
        <dbReference type="ARBA" id="ARBA00023136"/>
    </source>
</evidence>
<comment type="caution">
    <text evidence="14">The sequence shown here is derived from an EMBL/GenBank/DDBJ whole genome shotgun (WGS) entry which is preliminary data.</text>
</comment>
<evidence type="ECO:0000313" key="14">
    <source>
        <dbReference type="EMBL" id="CAF4827146.1"/>
    </source>
</evidence>
<evidence type="ECO:0000256" key="12">
    <source>
        <dbReference type="RuleBase" id="RU000679"/>
    </source>
</evidence>
<sequence>MIGFLTALVLIVILLTIQFSRYIDAPTVISVDMNYFDWNISFPAVTLCPFYKAIVPKLKAISSRKFKETGLKIDGYLWAIIQANFDSLEYVKLDFPDDVISTLDPRDYTKIAMSMYPNFNATVDTKTKQNISIVTAMTEMGLCYVLNSNVAIFDDPNRGSFNISNYVKNNIELSIFDRDFFLRVSNLYKFYKVYIHSPDEIITSTTPSYNIDLEAAVSFGLSVWTTRISEELRVTSLRIRKCRFINEATNDRYPIYSYSHCLLECRINVIKTLCGCIPHFYKPLAHETICNIRQLKCLIRYKREILTLSTESINLNGLPSSSRDCGCLNTCELDQYLKDREDFTTKTSFTTLDIGITKFPKVRVVRDIIINFYDILLRSGGVINLCIGSSVISLMEILVTFIKTCNYFLF</sequence>
<evidence type="ECO:0000256" key="1">
    <source>
        <dbReference type="ARBA" id="ARBA00004141"/>
    </source>
</evidence>
<evidence type="ECO:0000256" key="13">
    <source>
        <dbReference type="SAM" id="SignalP"/>
    </source>
</evidence>
<keyword evidence="8 12" id="KW-0406">Ion transport</keyword>